<evidence type="ECO:0000313" key="2">
    <source>
        <dbReference type="Proteomes" id="UP000319619"/>
    </source>
</evidence>
<dbReference type="Proteomes" id="UP000319619">
    <property type="component" value="Unassembled WGS sequence"/>
</dbReference>
<proteinExistence type="predicted"/>
<protein>
    <submittedName>
        <fullName evidence="1">Uncharacterized protein</fullName>
    </submittedName>
</protein>
<evidence type="ECO:0000313" key="1">
    <source>
        <dbReference type="EMBL" id="TKJ39041.1"/>
    </source>
</evidence>
<reference evidence="1 2" key="1">
    <citation type="submission" date="2017-06" db="EMBL/GenBank/DDBJ databases">
        <title>Novel microbial phyla capable of carbon fixation and sulfur reduction in deep-sea sediments.</title>
        <authorList>
            <person name="Huang J."/>
            <person name="Baker B."/>
            <person name="Wang Y."/>
        </authorList>
    </citation>
    <scope>NUCLEOTIDE SEQUENCE [LARGE SCALE GENOMIC DNA]</scope>
    <source>
        <strain evidence="1">B3_LCP</strain>
    </source>
</reference>
<dbReference type="EMBL" id="NJBN01000008">
    <property type="protein sequence ID" value="TKJ39041.1"/>
    <property type="molecule type" value="Genomic_DNA"/>
</dbReference>
<sequence>MNTSIKDPFESFADSGDYGKLVKDKLEHVLMEKTPQQLAPVIRKVIENLVITERLAEAAGLSIEDSAKNEILQKEYADIQSEVDRAVGVFVGSLLSCEGG</sequence>
<organism evidence="1 2">
    <name type="scientific">candidate division LCP-89 bacterium B3_LCP</name>
    <dbReference type="NCBI Taxonomy" id="2012998"/>
    <lineage>
        <taxon>Bacteria</taxon>
        <taxon>Pseudomonadati</taxon>
        <taxon>Bacteria division LCP-89</taxon>
    </lineage>
</organism>
<accession>A0A532UVU4</accession>
<name>A0A532UVU4_UNCL8</name>
<dbReference type="AlphaFoldDB" id="A0A532UVU4"/>
<comment type="caution">
    <text evidence="1">The sequence shown here is derived from an EMBL/GenBank/DDBJ whole genome shotgun (WGS) entry which is preliminary data.</text>
</comment>
<gene>
    <name evidence="1" type="ORF">CEE37_11495</name>
</gene>